<dbReference type="EMBL" id="PDLO01000006">
    <property type="protein sequence ID" value="PHK97789.1"/>
    <property type="molecule type" value="Genomic_DNA"/>
</dbReference>
<name>A0A2G0CCT2_9BACT</name>
<evidence type="ECO:0000313" key="3">
    <source>
        <dbReference type="Proteomes" id="UP000226437"/>
    </source>
</evidence>
<dbReference type="Proteomes" id="UP000226437">
    <property type="component" value="Unassembled WGS sequence"/>
</dbReference>
<evidence type="ECO:0000313" key="2">
    <source>
        <dbReference type="EMBL" id="PHK97789.1"/>
    </source>
</evidence>
<dbReference type="SUPFAM" id="SSF53448">
    <property type="entry name" value="Nucleotide-diphospho-sugar transferases"/>
    <property type="match status" value="1"/>
</dbReference>
<evidence type="ECO:0000259" key="1">
    <source>
        <dbReference type="Pfam" id="PF00535"/>
    </source>
</evidence>
<dbReference type="PANTHER" id="PTHR48090:SF7">
    <property type="entry name" value="RFBJ PROTEIN"/>
    <property type="match status" value="1"/>
</dbReference>
<keyword evidence="2" id="KW-0808">Transferase</keyword>
<dbReference type="InterPro" id="IPR001173">
    <property type="entry name" value="Glyco_trans_2-like"/>
</dbReference>
<keyword evidence="3" id="KW-1185">Reference proteome</keyword>
<sequence length="234" mass="25783">MPATTPVIDVIIPAYNEEASIGLVVEAIPRALVRDIIVCDNNSSDRTAEVGAAAGATIVHESRAGYGSACLRGMRRIADRPADEWPDIVVFIDGDHSDYPEEMPTLIAPILQEGYDLVIGSRARGESESGSMTVPQVFGNWLATNLIRVFYGYEFTDLGPFRAIRYPALRQLGMRDPDFGWTVEMQVRAAKAGMRCTEVPVRYRRRIGVSKVSGTVRGTLLAGHKILWTIFKLI</sequence>
<accession>A0A2G0CCT2</accession>
<dbReference type="Pfam" id="PF00535">
    <property type="entry name" value="Glycos_transf_2"/>
    <property type="match status" value="1"/>
</dbReference>
<feature type="domain" description="Glycosyltransferase 2-like" evidence="1">
    <location>
        <begin position="10"/>
        <end position="172"/>
    </location>
</feature>
<comment type="caution">
    <text evidence="2">The sequence shown here is derived from an EMBL/GenBank/DDBJ whole genome shotgun (WGS) entry which is preliminary data.</text>
</comment>
<organism evidence="2 3">
    <name type="scientific">Neolewinella marina</name>
    <dbReference type="NCBI Taxonomy" id="438751"/>
    <lineage>
        <taxon>Bacteria</taxon>
        <taxon>Pseudomonadati</taxon>
        <taxon>Bacteroidota</taxon>
        <taxon>Saprospiria</taxon>
        <taxon>Saprospirales</taxon>
        <taxon>Lewinellaceae</taxon>
        <taxon>Neolewinella</taxon>
    </lineage>
</organism>
<reference evidence="2 3" key="1">
    <citation type="submission" date="2017-10" db="EMBL/GenBank/DDBJ databases">
        <title>The draft genome sequence of Lewinella marina KCTC 32374.</title>
        <authorList>
            <person name="Wang K."/>
        </authorList>
    </citation>
    <scope>NUCLEOTIDE SEQUENCE [LARGE SCALE GENOMIC DNA]</scope>
    <source>
        <strain evidence="2 3">MKG-38</strain>
    </source>
</reference>
<dbReference type="Gene3D" id="3.90.550.10">
    <property type="entry name" value="Spore Coat Polysaccharide Biosynthesis Protein SpsA, Chain A"/>
    <property type="match status" value="1"/>
</dbReference>
<dbReference type="AlphaFoldDB" id="A0A2G0CCT2"/>
<dbReference type="PANTHER" id="PTHR48090">
    <property type="entry name" value="UNDECAPRENYL-PHOSPHATE 4-DEOXY-4-FORMAMIDO-L-ARABINOSE TRANSFERASE-RELATED"/>
    <property type="match status" value="1"/>
</dbReference>
<dbReference type="CDD" id="cd04179">
    <property type="entry name" value="DPM_DPG-synthase_like"/>
    <property type="match status" value="1"/>
</dbReference>
<dbReference type="OrthoDB" id="9797819at2"/>
<gene>
    <name evidence="2" type="ORF">CGL56_13305</name>
</gene>
<protein>
    <submittedName>
        <fullName evidence="2">UDP-glucose--dolichyl-phosphate glucosyltransferase</fullName>
    </submittedName>
</protein>
<dbReference type="RefSeq" id="WP_099107063.1">
    <property type="nucleotide sequence ID" value="NZ_JAATJF010000003.1"/>
</dbReference>
<dbReference type="GO" id="GO:0016740">
    <property type="term" value="F:transferase activity"/>
    <property type="evidence" value="ECO:0007669"/>
    <property type="project" value="UniProtKB-KW"/>
</dbReference>
<proteinExistence type="predicted"/>
<dbReference type="InterPro" id="IPR050256">
    <property type="entry name" value="Glycosyltransferase_2"/>
</dbReference>
<dbReference type="InterPro" id="IPR029044">
    <property type="entry name" value="Nucleotide-diphossugar_trans"/>
</dbReference>